<dbReference type="EMBL" id="SJJR01000001">
    <property type="protein sequence ID" value="TCC00587.1"/>
    <property type="molecule type" value="Genomic_DNA"/>
</dbReference>
<reference evidence="2 3" key="1">
    <citation type="submission" date="2019-02" db="EMBL/GenBank/DDBJ databases">
        <title>Jishengella sp. nov., isolated from a root of Zingiber montanum.</title>
        <authorList>
            <person name="Kuncharoen N."/>
            <person name="Kudo T."/>
            <person name="Masahiro Y."/>
            <person name="Ohkuma M."/>
            <person name="Tanasupawat S."/>
        </authorList>
    </citation>
    <scope>NUCLEOTIDE SEQUENCE [LARGE SCALE GENOMIC DNA]</scope>
    <source>
        <strain evidence="2 3">PLAI 1-1</strain>
    </source>
</reference>
<protein>
    <submittedName>
        <fullName evidence="2">Uncharacterized protein</fullName>
    </submittedName>
</protein>
<evidence type="ECO:0000313" key="3">
    <source>
        <dbReference type="Proteomes" id="UP000292274"/>
    </source>
</evidence>
<keyword evidence="1" id="KW-0472">Membrane</keyword>
<comment type="caution">
    <text evidence="2">The sequence shown here is derived from an EMBL/GenBank/DDBJ whole genome shotgun (WGS) entry which is preliminary data.</text>
</comment>
<feature type="transmembrane region" description="Helical" evidence="1">
    <location>
        <begin position="52"/>
        <end position="73"/>
    </location>
</feature>
<dbReference type="AlphaFoldDB" id="A0A4R0GSB4"/>
<sequence length="120" mass="12826">MALINVSLLDGNPSDLYSLVDWLQRTDDLHGRVRMVPRQPGPEDMGSAMETLSVALGSGGLGAVLAGALSTWLGTRRARISVEFVESDTGETIRKVEVEATNAKSVKDMYALLAPGRTVP</sequence>
<accession>A0A4R0GSB4</accession>
<name>A0A4R0GSB4_9ACTN</name>
<keyword evidence="1" id="KW-0812">Transmembrane</keyword>
<keyword evidence="1" id="KW-1133">Transmembrane helix</keyword>
<dbReference type="Proteomes" id="UP000292274">
    <property type="component" value="Unassembled WGS sequence"/>
</dbReference>
<keyword evidence="3" id="KW-1185">Reference proteome</keyword>
<dbReference type="InterPro" id="IPR045428">
    <property type="entry name" value="EACC1"/>
</dbReference>
<evidence type="ECO:0000256" key="1">
    <source>
        <dbReference type="SAM" id="Phobius"/>
    </source>
</evidence>
<proteinExistence type="predicted"/>
<gene>
    <name evidence="2" type="ORF">E0H26_02590</name>
</gene>
<dbReference type="Pfam" id="PF19953">
    <property type="entry name" value="EACC1"/>
    <property type="match status" value="1"/>
</dbReference>
<evidence type="ECO:0000313" key="2">
    <source>
        <dbReference type="EMBL" id="TCC00587.1"/>
    </source>
</evidence>
<organism evidence="2 3">
    <name type="scientific">Micromonospora zingiberis</name>
    <dbReference type="NCBI Taxonomy" id="2053011"/>
    <lineage>
        <taxon>Bacteria</taxon>
        <taxon>Bacillati</taxon>
        <taxon>Actinomycetota</taxon>
        <taxon>Actinomycetes</taxon>
        <taxon>Micromonosporales</taxon>
        <taxon>Micromonosporaceae</taxon>
        <taxon>Micromonospora</taxon>
    </lineage>
</organism>
<dbReference type="OrthoDB" id="3391908at2"/>
<dbReference type="RefSeq" id="WP_131300309.1">
    <property type="nucleotide sequence ID" value="NZ_SJJR01000001.1"/>
</dbReference>